<dbReference type="OrthoDB" id="20872at2759"/>
<dbReference type="EC" id="2.3.1.225" evidence="1"/>
<dbReference type="SUPFAM" id="SSF48403">
    <property type="entry name" value="Ankyrin repeat"/>
    <property type="match status" value="1"/>
</dbReference>
<name>S3CJD7_OPHP1</name>
<dbReference type="STRING" id="1262450.S3CJD7"/>
<feature type="region of interest" description="Disordered" evidence="5">
    <location>
        <begin position="20"/>
        <end position="136"/>
    </location>
</feature>
<feature type="compositionally biased region" description="Polar residues" evidence="5">
    <location>
        <begin position="106"/>
        <end position="121"/>
    </location>
</feature>
<feature type="repeat" description="ANK" evidence="4">
    <location>
        <begin position="285"/>
        <end position="317"/>
    </location>
</feature>
<dbReference type="EMBL" id="KE148153">
    <property type="protein sequence ID" value="EPE06548.1"/>
    <property type="molecule type" value="Genomic_DNA"/>
</dbReference>
<keyword evidence="7" id="KW-1185">Reference proteome</keyword>
<feature type="compositionally biased region" description="Low complexity" evidence="5">
    <location>
        <begin position="73"/>
        <end position="96"/>
    </location>
</feature>
<evidence type="ECO:0000256" key="4">
    <source>
        <dbReference type="PROSITE-ProRule" id="PRU00023"/>
    </source>
</evidence>
<dbReference type="PROSITE" id="PS50297">
    <property type="entry name" value="ANK_REP_REGION"/>
    <property type="match status" value="2"/>
</dbReference>
<keyword evidence="3 4" id="KW-0040">ANK repeat</keyword>
<feature type="compositionally biased region" description="Low complexity" evidence="5">
    <location>
        <begin position="122"/>
        <end position="136"/>
    </location>
</feature>
<protein>
    <recommendedName>
        <fullName evidence="1">protein S-acyltransferase</fullName>
        <ecNumber evidence="1">2.3.1.225</ecNumber>
    </recommendedName>
</protein>
<evidence type="ECO:0000256" key="5">
    <source>
        <dbReference type="SAM" id="MobiDB-lite"/>
    </source>
</evidence>
<dbReference type="HOGENOM" id="CLU_499757_0_0_1"/>
<dbReference type="VEuPathDB" id="FungiDB:F503_02676"/>
<feature type="compositionally biased region" description="Pro residues" evidence="5">
    <location>
        <begin position="24"/>
        <end position="34"/>
    </location>
</feature>
<keyword evidence="2" id="KW-0677">Repeat</keyword>
<organism evidence="6 7">
    <name type="scientific">Ophiostoma piceae (strain UAMH 11346)</name>
    <name type="common">Sap stain fungus</name>
    <dbReference type="NCBI Taxonomy" id="1262450"/>
    <lineage>
        <taxon>Eukaryota</taxon>
        <taxon>Fungi</taxon>
        <taxon>Dikarya</taxon>
        <taxon>Ascomycota</taxon>
        <taxon>Pezizomycotina</taxon>
        <taxon>Sordariomycetes</taxon>
        <taxon>Sordariomycetidae</taxon>
        <taxon>Ophiostomatales</taxon>
        <taxon>Ophiostomataceae</taxon>
        <taxon>Ophiostoma</taxon>
    </lineage>
</organism>
<evidence type="ECO:0000313" key="7">
    <source>
        <dbReference type="Proteomes" id="UP000016923"/>
    </source>
</evidence>
<dbReference type="PROSITE" id="PS50088">
    <property type="entry name" value="ANK_REPEAT"/>
    <property type="match status" value="2"/>
</dbReference>
<proteinExistence type="predicted"/>
<evidence type="ECO:0000313" key="6">
    <source>
        <dbReference type="EMBL" id="EPE06548.1"/>
    </source>
</evidence>
<evidence type="ECO:0000256" key="2">
    <source>
        <dbReference type="ARBA" id="ARBA00022737"/>
    </source>
</evidence>
<dbReference type="PANTHER" id="PTHR24161">
    <property type="entry name" value="ANK_REP_REGION DOMAIN-CONTAINING PROTEIN-RELATED"/>
    <property type="match status" value="1"/>
</dbReference>
<evidence type="ECO:0000256" key="3">
    <source>
        <dbReference type="ARBA" id="ARBA00023043"/>
    </source>
</evidence>
<dbReference type="Proteomes" id="UP000016923">
    <property type="component" value="Unassembled WGS sequence"/>
</dbReference>
<feature type="region of interest" description="Disordered" evidence="5">
    <location>
        <begin position="448"/>
        <end position="469"/>
    </location>
</feature>
<sequence length="545" mass="58687">MPDQREVICGLVWPASYTKKMNDLPPPYSPPSPRPAVATPQVVLESAPTLPPSYDDATSAPGQPIAITRPRARSSGSQTSASPSSPSYLSTSPGSLRARLSVLRPQRSQPNAHCTTTSTKQRAASPAPRRASAEPAIKPAVLLTPYERQRPLLQVLRRVPWRRSMGDIPATPEDALYEVCLLASEAHVQPILDIGTPITYTDRFAAVKKANGSALHGALLGAAPHLAEYLTQVFWGRVYSTALEEEAHTAEAHGTVAAAGDQLNARAVAIADEKTRALLDGRDAKGCTPMHIAGQVGATDAVRIMLRRGAELDCVDDLGRTPLHMAARYGREETADLLVGLGASTGHLMPRASEKADAAYGWSEYDDVDSLWFRARGDRLADLGNYQFVTRFIGTIVAKNRKRGLLDDAKDTSVDKLVPAASMPVRAAYEGSSRSAVDGARHARESVSSTSLFVHGSGRRRPSASVADPYELSVPSASAKGKVPQDRWRRTGTEFAVTPEYVTWKDGLDKLQDEHRAQLERNKKAEIPEGYGIVDAAGLGNKNGK</sequence>
<dbReference type="GO" id="GO:0019706">
    <property type="term" value="F:protein-cysteine S-palmitoyltransferase activity"/>
    <property type="evidence" value="ECO:0007669"/>
    <property type="project" value="UniProtKB-EC"/>
</dbReference>
<dbReference type="InterPro" id="IPR036770">
    <property type="entry name" value="Ankyrin_rpt-contain_sf"/>
</dbReference>
<dbReference type="SMART" id="SM00248">
    <property type="entry name" value="ANK"/>
    <property type="match status" value="2"/>
</dbReference>
<reference evidence="6 7" key="1">
    <citation type="journal article" date="2013" name="BMC Genomics">
        <title>The genome and transcriptome of the pine saprophyte Ophiostoma piceae, and a comparison with the bark beetle-associated pine pathogen Grosmannia clavigera.</title>
        <authorList>
            <person name="Haridas S."/>
            <person name="Wang Y."/>
            <person name="Lim L."/>
            <person name="Massoumi Alamouti S."/>
            <person name="Jackman S."/>
            <person name="Docking R."/>
            <person name="Robertson G."/>
            <person name="Birol I."/>
            <person name="Bohlmann J."/>
            <person name="Breuil C."/>
        </authorList>
    </citation>
    <scope>NUCLEOTIDE SEQUENCE [LARGE SCALE GENOMIC DNA]</scope>
    <source>
        <strain evidence="6 7">UAMH 11346</strain>
    </source>
</reference>
<dbReference type="AlphaFoldDB" id="S3CJD7"/>
<dbReference type="InterPro" id="IPR002110">
    <property type="entry name" value="Ankyrin_rpt"/>
</dbReference>
<accession>S3CJD7</accession>
<dbReference type="Gene3D" id="1.25.40.20">
    <property type="entry name" value="Ankyrin repeat-containing domain"/>
    <property type="match status" value="1"/>
</dbReference>
<feature type="repeat" description="ANK" evidence="4">
    <location>
        <begin position="318"/>
        <end position="344"/>
    </location>
</feature>
<gene>
    <name evidence="6" type="ORF">F503_02676</name>
</gene>
<evidence type="ECO:0000256" key="1">
    <source>
        <dbReference type="ARBA" id="ARBA00012210"/>
    </source>
</evidence>
<dbReference type="Pfam" id="PF12796">
    <property type="entry name" value="Ank_2"/>
    <property type="match status" value="1"/>
</dbReference>
<dbReference type="eggNOG" id="KOG4177">
    <property type="taxonomic scope" value="Eukaryota"/>
</dbReference>
<dbReference type="PANTHER" id="PTHR24161:SF85">
    <property type="entry name" value="PALMITOYLTRANSFERASE HIP14"/>
    <property type="match status" value="1"/>
</dbReference>